<evidence type="ECO:0000259" key="2">
    <source>
        <dbReference type="Pfam" id="PF04059"/>
    </source>
</evidence>
<dbReference type="EMBL" id="CAJVPS010013513">
    <property type="protein sequence ID" value="CAG8677461.1"/>
    <property type="molecule type" value="Genomic_DNA"/>
</dbReference>
<dbReference type="InterPro" id="IPR007201">
    <property type="entry name" value="Mei2-like_Rrm_C"/>
</dbReference>
<dbReference type="Proteomes" id="UP000789508">
    <property type="component" value="Unassembled WGS sequence"/>
</dbReference>
<evidence type="ECO:0000256" key="1">
    <source>
        <dbReference type="SAM" id="MobiDB-lite"/>
    </source>
</evidence>
<sequence>MSSLTRPNGIDNTGEEGFKKRQMGPNNSTIVVSVRRQFLTKTHLIWKKSQAVLSRVFECLMTINVQVIGEGQRTTFMIRNIPNNYNQRMLLETLDETHNSQYDFFYLTPFLIIYNNSLFQKDSAVLSFAKLGLERGGVSSTPRYSRQESLVEKFRNSSVMGELPEYHPKIFFSSGALCNQKQPSPEPKKTIKRK</sequence>
<reference evidence="3" key="1">
    <citation type="submission" date="2021-06" db="EMBL/GenBank/DDBJ databases">
        <authorList>
            <person name="Kallberg Y."/>
            <person name="Tangrot J."/>
            <person name="Rosling A."/>
        </authorList>
    </citation>
    <scope>NUCLEOTIDE SEQUENCE</scope>
    <source>
        <strain evidence="3">FL130A</strain>
    </source>
</reference>
<accession>A0A9N9HDU3</accession>
<dbReference type="Pfam" id="PF04059">
    <property type="entry name" value="RRM_2"/>
    <property type="match status" value="1"/>
</dbReference>
<gene>
    <name evidence="3" type="ORF">ALEPTO_LOCUS10763</name>
</gene>
<comment type="caution">
    <text evidence="3">The sequence shown here is derived from an EMBL/GenBank/DDBJ whole genome shotgun (WGS) entry which is preliminary data.</text>
</comment>
<dbReference type="OrthoDB" id="417481at2759"/>
<keyword evidence="4" id="KW-1185">Reference proteome</keyword>
<protein>
    <submittedName>
        <fullName evidence="3">1408_t:CDS:1</fullName>
    </submittedName>
</protein>
<feature type="domain" description="Mei2-like C-terminal RNA recognition motif" evidence="2">
    <location>
        <begin position="73"/>
        <end position="108"/>
    </location>
</feature>
<evidence type="ECO:0000313" key="3">
    <source>
        <dbReference type="EMBL" id="CAG8677461.1"/>
    </source>
</evidence>
<organism evidence="3 4">
    <name type="scientific">Ambispora leptoticha</name>
    <dbReference type="NCBI Taxonomy" id="144679"/>
    <lineage>
        <taxon>Eukaryota</taxon>
        <taxon>Fungi</taxon>
        <taxon>Fungi incertae sedis</taxon>
        <taxon>Mucoromycota</taxon>
        <taxon>Glomeromycotina</taxon>
        <taxon>Glomeromycetes</taxon>
        <taxon>Archaeosporales</taxon>
        <taxon>Ambisporaceae</taxon>
        <taxon>Ambispora</taxon>
    </lineage>
</organism>
<feature type="region of interest" description="Disordered" evidence="1">
    <location>
        <begin position="1"/>
        <end position="24"/>
    </location>
</feature>
<name>A0A9N9HDU3_9GLOM</name>
<dbReference type="AlphaFoldDB" id="A0A9N9HDU3"/>
<evidence type="ECO:0000313" key="4">
    <source>
        <dbReference type="Proteomes" id="UP000789508"/>
    </source>
</evidence>
<proteinExistence type="predicted"/>